<evidence type="ECO:0000313" key="2">
    <source>
        <dbReference type="Proteomes" id="UP000805841"/>
    </source>
</evidence>
<protein>
    <submittedName>
        <fullName evidence="1">Type III secretion protein</fullName>
    </submittedName>
</protein>
<sequence>MARCRPEAFLSFAGVLPQQPPEPNANALHWLALEASQRQLALALVGRICAPGHAEHGPTDEHGPWCRSVAKALRPGLWLGEGGADARVLLGAWLGPHCWARLRLCWPAQPGGGGVEAAMAFSAQVHSRLQTLWPAVLWRVAAG</sequence>
<proteinExistence type="predicted"/>
<keyword evidence="2" id="KW-1185">Reference proteome</keyword>
<gene>
    <name evidence="1" type="ORF">HAQ05_13805</name>
</gene>
<reference evidence="1 2" key="1">
    <citation type="journal article" date="2020" name="Insects">
        <title>Bacteria Belonging to Pseudomonas typographi sp. nov. from the Bark Beetle Ips typographus Have Genomic Potential to Aid in the Host Ecology.</title>
        <authorList>
            <person name="Peral-Aranega E."/>
            <person name="Saati-Santamaria Z."/>
            <person name="Kolarik M."/>
            <person name="Rivas R."/>
            <person name="Garcia-Fraile P."/>
        </authorList>
    </citation>
    <scope>NUCLEOTIDE SEQUENCE [LARGE SCALE GENOMIC DNA]</scope>
    <source>
        <strain evidence="1 2">CA3A</strain>
    </source>
</reference>
<name>A0ABR7Z2Y8_9PSED</name>
<accession>A0ABR7Z2Y8</accession>
<dbReference type="Proteomes" id="UP000805841">
    <property type="component" value="Unassembled WGS sequence"/>
</dbReference>
<comment type="caution">
    <text evidence="1">The sequence shown here is derived from an EMBL/GenBank/DDBJ whole genome shotgun (WGS) entry which is preliminary data.</text>
</comment>
<dbReference type="EMBL" id="JAAOCA010000016">
    <property type="protein sequence ID" value="MBD1599774.1"/>
    <property type="molecule type" value="Genomic_DNA"/>
</dbReference>
<evidence type="ECO:0000313" key="1">
    <source>
        <dbReference type="EMBL" id="MBD1599774.1"/>
    </source>
</evidence>
<organism evidence="1 2">
    <name type="scientific">Pseudomonas typographi</name>
    <dbReference type="NCBI Taxonomy" id="2715964"/>
    <lineage>
        <taxon>Bacteria</taxon>
        <taxon>Pseudomonadati</taxon>
        <taxon>Pseudomonadota</taxon>
        <taxon>Gammaproteobacteria</taxon>
        <taxon>Pseudomonadales</taxon>
        <taxon>Pseudomonadaceae</taxon>
        <taxon>Pseudomonas</taxon>
    </lineage>
</organism>